<name>A0A8X6GY51_TRICU</name>
<gene>
    <name evidence="1" type="ORF">TNCT_211051</name>
</gene>
<reference evidence="1" key="1">
    <citation type="submission" date="2020-07" db="EMBL/GenBank/DDBJ databases">
        <title>Multicomponent nature underlies the extraordinary mechanical properties of spider dragline silk.</title>
        <authorList>
            <person name="Kono N."/>
            <person name="Nakamura H."/>
            <person name="Mori M."/>
            <person name="Yoshida Y."/>
            <person name="Ohtoshi R."/>
            <person name="Malay A.D."/>
            <person name="Moran D.A.P."/>
            <person name="Tomita M."/>
            <person name="Numata K."/>
            <person name="Arakawa K."/>
        </authorList>
    </citation>
    <scope>NUCLEOTIDE SEQUENCE</scope>
</reference>
<evidence type="ECO:0000313" key="1">
    <source>
        <dbReference type="EMBL" id="GFQ92263.1"/>
    </source>
</evidence>
<dbReference type="AlphaFoldDB" id="A0A8X6GY51"/>
<dbReference type="Proteomes" id="UP000887116">
    <property type="component" value="Unassembled WGS sequence"/>
</dbReference>
<sequence length="80" mass="9197">MYDKIRPEEVAVTWAGILINEHDVNPKWKKCNPGFECVPKEVVMLVIASTKSELTPVAVDYFIISGDKMRTSYWDNMFLS</sequence>
<protein>
    <submittedName>
        <fullName evidence="1">Uncharacterized protein</fullName>
    </submittedName>
</protein>
<organism evidence="1 2">
    <name type="scientific">Trichonephila clavata</name>
    <name type="common">Joro spider</name>
    <name type="synonym">Nephila clavata</name>
    <dbReference type="NCBI Taxonomy" id="2740835"/>
    <lineage>
        <taxon>Eukaryota</taxon>
        <taxon>Metazoa</taxon>
        <taxon>Ecdysozoa</taxon>
        <taxon>Arthropoda</taxon>
        <taxon>Chelicerata</taxon>
        <taxon>Arachnida</taxon>
        <taxon>Araneae</taxon>
        <taxon>Araneomorphae</taxon>
        <taxon>Entelegynae</taxon>
        <taxon>Araneoidea</taxon>
        <taxon>Nephilidae</taxon>
        <taxon>Trichonephila</taxon>
    </lineage>
</organism>
<proteinExistence type="predicted"/>
<evidence type="ECO:0000313" key="2">
    <source>
        <dbReference type="Proteomes" id="UP000887116"/>
    </source>
</evidence>
<accession>A0A8X6GY51</accession>
<keyword evidence="2" id="KW-1185">Reference proteome</keyword>
<dbReference type="EMBL" id="BMAO01013999">
    <property type="protein sequence ID" value="GFQ92263.1"/>
    <property type="molecule type" value="Genomic_DNA"/>
</dbReference>
<comment type="caution">
    <text evidence="1">The sequence shown here is derived from an EMBL/GenBank/DDBJ whole genome shotgun (WGS) entry which is preliminary data.</text>
</comment>